<dbReference type="AlphaFoldDB" id="A0A1H4LA64"/>
<dbReference type="InterPro" id="IPR050109">
    <property type="entry name" value="HTH-type_TetR-like_transc_reg"/>
</dbReference>
<dbReference type="InterPro" id="IPR036271">
    <property type="entry name" value="Tet_transcr_reg_TetR-rel_C_sf"/>
</dbReference>
<dbReference type="RefSeq" id="WP_072948632.1">
    <property type="nucleotide sequence ID" value="NZ_FNSV01000005.1"/>
</dbReference>
<gene>
    <name evidence="8" type="ORF">SAMN04490239_1173</name>
</gene>
<name>A0A1H4LA64_9NOCA</name>
<dbReference type="SUPFAM" id="SSF48498">
    <property type="entry name" value="Tetracyclin repressor-like, C-terminal domain"/>
    <property type="match status" value="1"/>
</dbReference>
<keyword evidence="4" id="KW-0804">Transcription</keyword>
<dbReference type="PRINTS" id="PR00455">
    <property type="entry name" value="HTHTETR"/>
</dbReference>
<dbReference type="GO" id="GO:0003700">
    <property type="term" value="F:DNA-binding transcription factor activity"/>
    <property type="evidence" value="ECO:0007669"/>
    <property type="project" value="TreeGrafter"/>
</dbReference>
<sequence length="218" mass="24160">MLKKQTRQASGGEAEVAVRRGRPPGDPEAKRAELLKAATSVIAQEGYANASLRKVAQRAGYTTGAVTYYFANKEELVLALVESRFDRYDAMIEDIQAETAIEALFERWLRLTTSDPEFWPVMSELLAHARHDPALAAVYKQRYARFREVYTSILAAGQVRGTVRDDISADLLADQLSAMADGWALLFPLEPERFTPDRARKLVDAAVALIAPVPGARH</sequence>
<dbReference type="Proteomes" id="UP000183561">
    <property type="component" value="Unassembled WGS sequence"/>
</dbReference>
<feature type="DNA-binding region" description="H-T-H motif" evidence="5">
    <location>
        <begin position="51"/>
        <end position="70"/>
    </location>
</feature>
<feature type="domain" description="HTH tetR-type" evidence="7">
    <location>
        <begin position="28"/>
        <end position="88"/>
    </location>
</feature>
<evidence type="ECO:0000313" key="9">
    <source>
        <dbReference type="Proteomes" id="UP000183561"/>
    </source>
</evidence>
<reference evidence="9" key="1">
    <citation type="submission" date="2016-10" db="EMBL/GenBank/DDBJ databases">
        <authorList>
            <person name="Varghese N."/>
            <person name="Submissions S."/>
        </authorList>
    </citation>
    <scope>NUCLEOTIDE SEQUENCE [LARGE SCALE GENOMIC DNA]</scope>
    <source>
        <strain evidence="9">DSM 44498</strain>
    </source>
</reference>
<organism evidence="8 9">
    <name type="scientific">Rhodococcus koreensis</name>
    <dbReference type="NCBI Taxonomy" id="99653"/>
    <lineage>
        <taxon>Bacteria</taxon>
        <taxon>Bacillati</taxon>
        <taxon>Actinomycetota</taxon>
        <taxon>Actinomycetes</taxon>
        <taxon>Mycobacteriales</taxon>
        <taxon>Nocardiaceae</taxon>
        <taxon>Rhodococcus</taxon>
    </lineage>
</organism>
<dbReference type="PANTHER" id="PTHR30055">
    <property type="entry name" value="HTH-TYPE TRANSCRIPTIONAL REGULATOR RUTR"/>
    <property type="match status" value="1"/>
</dbReference>
<dbReference type="Gene3D" id="1.10.357.10">
    <property type="entry name" value="Tetracycline Repressor, domain 2"/>
    <property type="match status" value="1"/>
</dbReference>
<evidence type="ECO:0000256" key="2">
    <source>
        <dbReference type="ARBA" id="ARBA00023015"/>
    </source>
</evidence>
<dbReference type="Pfam" id="PF13977">
    <property type="entry name" value="TetR_C_6"/>
    <property type="match status" value="1"/>
</dbReference>
<evidence type="ECO:0000256" key="3">
    <source>
        <dbReference type="ARBA" id="ARBA00023125"/>
    </source>
</evidence>
<dbReference type="InterPro" id="IPR009057">
    <property type="entry name" value="Homeodomain-like_sf"/>
</dbReference>
<keyword evidence="2" id="KW-0805">Transcription regulation</keyword>
<dbReference type="PANTHER" id="PTHR30055:SF226">
    <property type="entry name" value="HTH-TYPE TRANSCRIPTIONAL REGULATOR PKSA"/>
    <property type="match status" value="1"/>
</dbReference>
<dbReference type="EMBL" id="FNSV01000005">
    <property type="protein sequence ID" value="SEB67631.1"/>
    <property type="molecule type" value="Genomic_DNA"/>
</dbReference>
<accession>A0A1H4LA64</accession>
<dbReference type="OrthoDB" id="3186364at2"/>
<evidence type="ECO:0000256" key="5">
    <source>
        <dbReference type="PROSITE-ProRule" id="PRU00335"/>
    </source>
</evidence>
<dbReference type="PROSITE" id="PS50977">
    <property type="entry name" value="HTH_TETR_2"/>
    <property type="match status" value="1"/>
</dbReference>
<keyword evidence="1" id="KW-0678">Repressor</keyword>
<evidence type="ECO:0000256" key="1">
    <source>
        <dbReference type="ARBA" id="ARBA00022491"/>
    </source>
</evidence>
<keyword evidence="3 5" id="KW-0238">DNA-binding</keyword>
<evidence type="ECO:0000256" key="6">
    <source>
        <dbReference type="SAM" id="MobiDB-lite"/>
    </source>
</evidence>
<keyword evidence="9" id="KW-1185">Reference proteome</keyword>
<dbReference type="InterPro" id="IPR039538">
    <property type="entry name" value="BetI_C"/>
</dbReference>
<proteinExistence type="predicted"/>
<dbReference type="Pfam" id="PF00440">
    <property type="entry name" value="TetR_N"/>
    <property type="match status" value="1"/>
</dbReference>
<evidence type="ECO:0000259" key="7">
    <source>
        <dbReference type="PROSITE" id="PS50977"/>
    </source>
</evidence>
<dbReference type="InterPro" id="IPR001647">
    <property type="entry name" value="HTH_TetR"/>
</dbReference>
<feature type="region of interest" description="Disordered" evidence="6">
    <location>
        <begin position="1"/>
        <end position="28"/>
    </location>
</feature>
<dbReference type="SUPFAM" id="SSF46689">
    <property type="entry name" value="Homeodomain-like"/>
    <property type="match status" value="1"/>
</dbReference>
<evidence type="ECO:0000256" key="4">
    <source>
        <dbReference type="ARBA" id="ARBA00023163"/>
    </source>
</evidence>
<protein>
    <submittedName>
        <fullName evidence="8">DNA-binding transcriptional regulator, AcrR family</fullName>
    </submittedName>
</protein>
<evidence type="ECO:0000313" key="8">
    <source>
        <dbReference type="EMBL" id="SEB67631.1"/>
    </source>
</evidence>
<dbReference type="GO" id="GO:0000976">
    <property type="term" value="F:transcription cis-regulatory region binding"/>
    <property type="evidence" value="ECO:0007669"/>
    <property type="project" value="TreeGrafter"/>
</dbReference>